<protein>
    <recommendedName>
        <fullName evidence="5">tRNA-specific 2-thiouridylase MnmA</fullName>
    </recommendedName>
</protein>
<feature type="domain" description="tRNA-specific 2-thiouridylase MnmA-like C-terminal" evidence="1">
    <location>
        <begin position="112"/>
        <end position="178"/>
    </location>
</feature>
<dbReference type="InterPro" id="IPR046885">
    <property type="entry name" value="MnmA-like_C"/>
</dbReference>
<dbReference type="Pfam" id="PF03054">
    <property type="entry name" value="tRNA_Me_trans"/>
    <property type="match status" value="1"/>
</dbReference>
<dbReference type="Gene3D" id="2.40.30.10">
    <property type="entry name" value="Translation factors"/>
    <property type="match status" value="1"/>
</dbReference>
<proteinExistence type="predicted"/>
<evidence type="ECO:0000313" key="3">
    <source>
        <dbReference type="EMBL" id="OGC80047.1"/>
    </source>
</evidence>
<dbReference type="GO" id="GO:0016783">
    <property type="term" value="F:sulfurtransferase activity"/>
    <property type="evidence" value="ECO:0007669"/>
    <property type="project" value="InterPro"/>
</dbReference>
<dbReference type="EMBL" id="MEWX01000030">
    <property type="protein sequence ID" value="OGC80047.1"/>
    <property type="molecule type" value="Genomic_DNA"/>
</dbReference>
<dbReference type="Pfam" id="PF20259">
    <property type="entry name" value="tRNA_Me_trans_M"/>
    <property type="match status" value="1"/>
</dbReference>
<dbReference type="SUPFAM" id="SSF52402">
    <property type="entry name" value="Adenine nucleotide alpha hydrolases-like"/>
    <property type="match status" value="1"/>
</dbReference>
<accession>A0A1F4XEE1</accession>
<dbReference type="Gene3D" id="3.40.50.620">
    <property type="entry name" value="HUPs"/>
    <property type="match status" value="1"/>
</dbReference>
<reference evidence="3 4" key="1">
    <citation type="journal article" date="2016" name="Nat. Commun.">
        <title>Thousands of microbial genomes shed light on interconnected biogeochemical processes in an aquifer system.</title>
        <authorList>
            <person name="Anantharaman K."/>
            <person name="Brown C.T."/>
            <person name="Hug L.A."/>
            <person name="Sharon I."/>
            <person name="Castelle C.J."/>
            <person name="Probst A.J."/>
            <person name="Thomas B.C."/>
            <person name="Singh A."/>
            <person name="Wilkins M.J."/>
            <person name="Karaoz U."/>
            <person name="Brodie E.L."/>
            <person name="Williams K.H."/>
            <person name="Hubbard S.S."/>
            <person name="Banfield J.F."/>
        </authorList>
    </citation>
    <scope>NUCLEOTIDE SEQUENCE [LARGE SCALE GENOMIC DNA]</scope>
</reference>
<organism evidence="3 4">
    <name type="scientific">Candidatus Adlerbacteria bacterium RIFCSPLOWO2_01_FULL_51_16</name>
    <dbReference type="NCBI Taxonomy" id="1797243"/>
    <lineage>
        <taxon>Bacteria</taxon>
        <taxon>Candidatus Adleribacteriota</taxon>
    </lineage>
</organism>
<sequence>MRKTEVRVLAKKFDLPNAERPDSQGLCFLGPISIDEMLVRELTFKRGNVISEDGKILGTHGGAARYTLGQRHGFTLATEAPDVPPHFVVAKDIKKNTVTVSTSRLPRSAKKTQIKLRGTNWIGEVSSGPCEARFRYRQKLIPAELQGSVATLFEPHFVPLGQSLVLYRGEHCLGGGVIASATLK</sequence>
<gene>
    <name evidence="3" type="ORF">A2943_01545</name>
</gene>
<dbReference type="PANTHER" id="PTHR11933">
    <property type="entry name" value="TRNA 5-METHYLAMINOMETHYL-2-THIOURIDYLATE -METHYLTRANSFERASE"/>
    <property type="match status" value="1"/>
</dbReference>
<dbReference type="InterPro" id="IPR023382">
    <property type="entry name" value="MnmA-like_central_sf"/>
</dbReference>
<evidence type="ECO:0000259" key="2">
    <source>
        <dbReference type="Pfam" id="PF20259"/>
    </source>
</evidence>
<dbReference type="GO" id="GO:0002143">
    <property type="term" value="P:tRNA wobble position uridine thiolation"/>
    <property type="evidence" value="ECO:0007669"/>
    <property type="project" value="TreeGrafter"/>
</dbReference>
<dbReference type="InterPro" id="IPR014729">
    <property type="entry name" value="Rossmann-like_a/b/a_fold"/>
</dbReference>
<dbReference type="Proteomes" id="UP000176185">
    <property type="component" value="Unassembled WGS sequence"/>
</dbReference>
<comment type="caution">
    <text evidence="3">The sequence shown here is derived from an EMBL/GenBank/DDBJ whole genome shotgun (WGS) entry which is preliminary data.</text>
</comment>
<dbReference type="InterPro" id="IPR046884">
    <property type="entry name" value="MnmA-like_central"/>
</dbReference>
<dbReference type="PANTHER" id="PTHR11933:SF5">
    <property type="entry name" value="MITOCHONDRIAL TRNA-SPECIFIC 2-THIOURIDYLASE 1"/>
    <property type="match status" value="1"/>
</dbReference>
<name>A0A1F4XEE1_9BACT</name>
<evidence type="ECO:0008006" key="5">
    <source>
        <dbReference type="Google" id="ProtNLM"/>
    </source>
</evidence>
<feature type="domain" description="tRNA-specific 2-thiouridylase MnmA-like central" evidence="2">
    <location>
        <begin position="37"/>
        <end position="101"/>
    </location>
</feature>
<dbReference type="AlphaFoldDB" id="A0A1F4XEE1"/>
<dbReference type="Gene3D" id="2.30.30.280">
    <property type="entry name" value="Adenine nucleotide alpha hydrolases-like domains"/>
    <property type="match status" value="1"/>
</dbReference>
<evidence type="ECO:0000259" key="1">
    <source>
        <dbReference type="Pfam" id="PF20258"/>
    </source>
</evidence>
<dbReference type="STRING" id="1797243.A2943_01545"/>
<dbReference type="Pfam" id="PF20258">
    <property type="entry name" value="tRNA_Me_trans_C"/>
    <property type="match status" value="1"/>
</dbReference>
<evidence type="ECO:0000313" key="4">
    <source>
        <dbReference type="Proteomes" id="UP000176185"/>
    </source>
</evidence>